<evidence type="ECO:0000313" key="9">
    <source>
        <dbReference type="Proteomes" id="UP000763088"/>
    </source>
</evidence>
<feature type="transmembrane region" description="Helical" evidence="6">
    <location>
        <begin position="214"/>
        <end position="233"/>
    </location>
</feature>
<dbReference type="PANTHER" id="PTHR42920:SF5">
    <property type="entry name" value="EAMA DOMAIN-CONTAINING PROTEIN"/>
    <property type="match status" value="1"/>
</dbReference>
<evidence type="ECO:0000256" key="6">
    <source>
        <dbReference type="SAM" id="Phobius"/>
    </source>
</evidence>
<evidence type="ECO:0000256" key="1">
    <source>
        <dbReference type="ARBA" id="ARBA00004651"/>
    </source>
</evidence>
<dbReference type="AlphaFoldDB" id="A0A928BTB0"/>
<reference evidence="8" key="1">
    <citation type="submission" date="2019-04" db="EMBL/GenBank/DDBJ databases">
        <title>Evolution of Biomass-Degrading Anaerobic Consortia Revealed by Metagenomics.</title>
        <authorList>
            <person name="Peng X."/>
        </authorList>
    </citation>
    <scope>NUCLEOTIDE SEQUENCE</scope>
    <source>
        <strain evidence="8">SIG141</strain>
    </source>
</reference>
<dbReference type="InterPro" id="IPR000620">
    <property type="entry name" value="EamA_dom"/>
</dbReference>
<comment type="subcellular location">
    <subcellularLocation>
        <location evidence="1">Cell membrane</location>
        <topology evidence="1">Multi-pass membrane protein</topology>
    </subcellularLocation>
</comment>
<dbReference type="InterPro" id="IPR051258">
    <property type="entry name" value="Diverse_Substrate_Transporter"/>
</dbReference>
<protein>
    <submittedName>
        <fullName evidence="8">DMT family transporter</fullName>
    </submittedName>
</protein>
<feature type="transmembrane region" description="Helical" evidence="6">
    <location>
        <begin position="39"/>
        <end position="57"/>
    </location>
</feature>
<feature type="transmembrane region" description="Helical" evidence="6">
    <location>
        <begin position="121"/>
        <end position="140"/>
    </location>
</feature>
<dbReference type="Proteomes" id="UP000763088">
    <property type="component" value="Unassembled WGS sequence"/>
</dbReference>
<organism evidence="8 9">
    <name type="scientific">Xylanibacter ruminicola</name>
    <name type="common">Prevotella ruminicola</name>
    <dbReference type="NCBI Taxonomy" id="839"/>
    <lineage>
        <taxon>Bacteria</taxon>
        <taxon>Pseudomonadati</taxon>
        <taxon>Bacteroidota</taxon>
        <taxon>Bacteroidia</taxon>
        <taxon>Bacteroidales</taxon>
        <taxon>Prevotellaceae</taxon>
        <taxon>Xylanibacter</taxon>
    </lineage>
</organism>
<feature type="transmembrane region" description="Helical" evidence="6">
    <location>
        <begin position="95"/>
        <end position="114"/>
    </location>
</feature>
<evidence type="ECO:0000256" key="3">
    <source>
        <dbReference type="ARBA" id="ARBA00022692"/>
    </source>
</evidence>
<keyword evidence="3 6" id="KW-0812">Transmembrane</keyword>
<proteinExistence type="predicted"/>
<keyword evidence="4 6" id="KW-1133">Transmembrane helix</keyword>
<dbReference type="Pfam" id="PF00892">
    <property type="entry name" value="EamA"/>
    <property type="match status" value="2"/>
</dbReference>
<keyword evidence="2" id="KW-1003">Cell membrane</keyword>
<evidence type="ECO:0000256" key="4">
    <source>
        <dbReference type="ARBA" id="ARBA00022989"/>
    </source>
</evidence>
<feature type="domain" description="EamA" evidence="7">
    <location>
        <begin position="7"/>
        <end position="140"/>
    </location>
</feature>
<feature type="transmembrane region" description="Helical" evidence="6">
    <location>
        <begin position="146"/>
        <end position="170"/>
    </location>
</feature>
<gene>
    <name evidence="8" type="ORF">E7102_10910</name>
</gene>
<accession>A0A928BTB0</accession>
<sequence length="313" mass="34114">MVGMKHKGIICGILAAVCYGTNPFGALPLYEEGVNTASVLFYRFFMAVLMLAIMLIVQRKSFSVTKGELKVLGSLGMLFAASSITYYQSFHFMDAGIASTILFVYPVMVAVIMATFFREKVTASTITSIILALVGIGLLYKGDAGVALSTMGVLLVMVSSLTYAIYIVIVNQSSIRMSSLKLTFHVLLICMTCLLAYSFTSPELHLMLPPSPRAWFFACWLGLVPTVLSLVFMTIAVHEVGATPTAIMGALEPLTAVAIGVMVFNELLTFRLAVGIVLILSAVLLIVMGKNFHLRTITHTIATLVRKTWRWKS</sequence>
<keyword evidence="5 6" id="KW-0472">Membrane</keyword>
<dbReference type="PANTHER" id="PTHR42920">
    <property type="entry name" value="OS03G0707200 PROTEIN-RELATED"/>
    <property type="match status" value="1"/>
</dbReference>
<evidence type="ECO:0000259" key="7">
    <source>
        <dbReference type="Pfam" id="PF00892"/>
    </source>
</evidence>
<dbReference type="GO" id="GO:0005886">
    <property type="term" value="C:plasma membrane"/>
    <property type="evidence" value="ECO:0007669"/>
    <property type="project" value="UniProtKB-SubCell"/>
</dbReference>
<dbReference type="EMBL" id="SUYD01000013">
    <property type="protein sequence ID" value="MBE6266953.1"/>
    <property type="molecule type" value="Genomic_DNA"/>
</dbReference>
<feature type="transmembrane region" description="Helical" evidence="6">
    <location>
        <begin position="245"/>
        <end position="264"/>
    </location>
</feature>
<dbReference type="InterPro" id="IPR037185">
    <property type="entry name" value="EmrE-like"/>
</dbReference>
<evidence type="ECO:0000313" key="8">
    <source>
        <dbReference type="EMBL" id="MBE6266953.1"/>
    </source>
</evidence>
<feature type="transmembrane region" description="Helical" evidence="6">
    <location>
        <begin position="182"/>
        <end position="199"/>
    </location>
</feature>
<comment type="caution">
    <text evidence="8">The sequence shown here is derived from an EMBL/GenBank/DDBJ whole genome shotgun (WGS) entry which is preliminary data.</text>
</comment>
<evidence type="ECO:0000256" key="2">
    <source>
        <dbReference type="ARBA" id="ARBA00022475"/>
    </source>
</evidence>
<feature type="transmembrane region" description="Helical" evidence="6">
    <location>
        <begin position="270"/>
        <end position="288"/>
    </location>
</feature>
<name>A0A928BTB0_XYLRU</name>
<feature type="transmembrane region" description="Helical" evidence="6">
    <location>
        <begin position="69"/>
        <end position="89"/>
    </location>
</feature>
<feature type="domain" description="EamA" evidence="7">
    <location>
        <begin position="151"/>
        <end position="288"/>
    </location>
</feature>
<evidence type="ECO:0000256" key="5">
    <source>
        <dbReference type="ARBA" id="ARBA00023136"/>
    </source>
</evidence>
<dbReference type="SUPFAM" id="SSF103481">
    <property type="entry name" value="Multidrug resistance efflux transporter EmrE"/>
    <property type="match status" value="2"/>
</dbReference>